<name>A0A914YTH0_9BILA</name>
<dbReference type="PROSITE" id="PS51385">
    <property type="entry name" value="YJEF_N"/>
    <property type="match status" value="1"/>
</dbReference>
<keyword evidence="8" id="KW-0520">NAD</keyword>
<dbReference type="GO" id="GO:0000166">
    <property type="term" value="F:nucleotide binding"/>
    <property type="evidence" value="ECO:0007669"/>
    <property type="project" value="UniProtKB-KW"/>
</dbReference>
<dbReference type="GO" id="GO:0052856">
    <property type="term" value="F:NAD(P)HX epimerase activity"/>
    <property type="evidence" value="ECO:0007669"/>
    <property type="project" value="UniProtKB-EC"/>
</dbReference>
<dbReference type="PANTHER" id="PTHR13232:SF10">
    <property type="entry name" value="NAD(P)H-HYDRATE EPIMERASE"/>
    <property type="match status" value="1"/>
</dbReference>
<evidence type="ECO:0000313" key="12">
    <source>
        <dbReference type="WBParaSite" id="PSU_v2.g3293.t1"/>
    </source>
</evidence>
<dbReference type="AlphaFoldDB" id="A0A914YTH0"/>
<dbReference type="InterPro" id="IPR032976">
    <property type="entry name" value="YJEFN_prot_NAXE-like"/>
</dbReference>
<comment type="catalytic activity">
    <reaction evidence="2">
        <text>(6R)-NADPHX = (6S)-NADPHX</text>
        <dbReference type="Rhea" id="RHEA:32227"/>
        <dbReference type="ChEBI" id="CHEBI:64076"/>
        <dbReference type="ChEBI" id="CHEBI:64077"/>
        <dbReference type="EC" id="5.1.99.6"/>
    </reaction>
</comment>
<reference evidence="12" key="1">
    <citation type="submission" date="2022-11" db="UniProtKB">
        <authorList>
            <consortium name="WormBaseParasite"/>
        </authorList>
    </citation>
    <scope>IDENTIFICATION</scope>
</reference>
<dbReference type="EC" id="5.1.99.6" evidence="3"/>
<dbReference type="SUPFAM" id="SSF64153">
    <property type="entry name" value="YjeF N-terminal domain-like"/>
    <property type="match status" value="1"/>
</dbReference>
<dbReference type="GO" id="GO:0005739">
    <property type="term" value="C:mitochondrion"/>
    <property type="evidence" value="ECO:0007669"/>
    <property type="project" value="TreeGrafter"/>
</dbReference>
<organism evidence="11 12">
    <name type="scientific">Panagrolaimus superbus</name>
    <dbReference type="NCBI Taxonomy" id="310955"/>
    <lineage>
        <taxon>Eukaryota</taxon>
        <taxon>Metazoa</taxon>
        <taxon>Ecdysozoa</taxon>
        <taxon>Nematoda</taxon>
        <taxon>Chromadorea</taxon>
        <taxon>Rhabditida</taxon>
        <taxon>Tylenchina</taxon>
        <taxon>Panagrolaimomorpha</taxon>
        <taxon>Panagrolaimoidea</taxon>
        <taxon>Panagrolaimidae</taxon>
        <taxon>Panagrolaimus</taxon>
    </lineage>
</organism>
<feature type="domain" description="YjeF N-terminal" evidence="10">
    <location>
        <begin position="15"/>
        <end position="98"/>
    </location>
</feature>
<accession>A0A914YTH0</accession>
<proteinExistence type="predicted"/>
<dbReference type="InterPro" id="IPR004443">
    <property type="entry name" value="YjeF_N_dom"/>
</dbReference>
<evidence type="ECO:0000256" key="9">
    <source>
        <dbReference type="ARBA" id="ARBA00023235"/>
    </source>
</evidence>
<dbReference type="GO" id="GO:0046872">
    <property type="term" value="F:metal ion binding"/>
    <property type="evidence" value="ECO:0007669"/>
    <property type="project" value="UniProtKB-KW"/>
</dbReference>
<evidence type="ECO:0000256" key="8">
    <source>
        <dbReference type="ARBA" id="ARBA00023027"/>
    </source>
</evidence>
<evidence type="ECO:0000256" key="6">
    <source>
        <dbReference type="ARBA" id="ARBA00022857"/>
    </source>
</evidence>
<keyword evidence="7" id="KW-0630">Potassium</keyword>
<keyword evidence="4" id="KW-0479">Metal-binding</keyword>
<evidence type="ECO:0000256" key="1">
    <source>
        <dbReference type="ARBA" id="ARBA00000013"/>
    </source>
</evidence>
<keyword evidence="11" id="KW-1185">Reference proteome</keyword>
<evidence type="ECO:0000256" key="4">
    <source>
        <dbReference type="ARBA" id="ARBA00022723"/>
    </source>
</evidence>
<dbReference type="Gene3D" id="3.40.50.10260">
    <property type="entry name" value="YjeF N-terminal domain"/>
    <property type="match status" value="1"/>
</dbReference>
<evidence type="ECO:0000259" key="10">
    <source>
        <dbReference type="PROSITE" id="PS51385"/>
    </source>
</evidence>
<dbReference type="Proteomes" id="UP000887577">
    <property type="component" value="Unplaced"/>
</dbReference>
<keyword evidence="6" id="KW-0521">NADP</keyword>
<dbReference type="PANTHER" id="PTHR13232">
    <property type="entry name" value="NAD(P)H-HYDRATE EPIMERASE"/>
    <property type="match status" value="1"/>
</dbReference>
<protein>
    <recommendedName>
        <fullName evidence="3">NAD(P)H-hydrate epimerase</fullName>
        <ecNumber evidence="3">5.1.99.6</ecNumber>
    </recommendedName>
</protein>
<comment type="catalytic activity">
    <reaction evidence="1">
        <text>(6R)-NADHX = (6S)-NADHX</text>
        <dbReference type="Rhea" id="RHEA:32215"/>
        <dbReference type="ChEBI" id="CHEBI:64074"/>
        <dbReference type="ChEBI" id="CHEBI:64075"/>
        <dbReference type="EC" id="5.1.99.6"/>
    </reaction>
</comment>
<evidence type="ECO:0000256" key="2">
    <source>
        <dbReference type="ARBA" id="ARBA00000909"/>
    </source>
</evidence>
<keyword evidence="9" id="KW-0413">Isomerase</keyword>
<dbReference type="WBParaSite" id="PSU_v2.g3293.t1">
    <property type="protein sequence ID" value="PSU_v2.g3293.t1"/>
    <property type="gene ID" value="PSU_v2.g3293"/>
</dbReference>
<evidence type="ECO:0000256" key="3">
    <source>
        <dbReference type="ARBA" id="ARBA00012228"/>
    </source>
</evidence>
<evidence type="ECO:0000256" key="7">
    <source>
        <dbReference type="ARBA" id="ARBA00022958"/>
    </source>
</evidence>
<evidence type="ECO:0000313" key="11">
    <source>
        <dbReference type="Proteomes" id="UP000887577"/>
    </source>
</evidence>
<dbReference type="InterPro" id="IPR036652">
    <property type="entry name" value="YjeF_N_dom_sf"/>
</dbReference>
<keyword evidence="5" id="KW-0547">Nucleotide-binding</keyword>
<sequence length="98" mass="11149">MSSNNSIKYLGQEEAINIDKELFNEYGFSVDQLMELAGLSCAQAIYSFYPKPSKCLIIVGPGNNGGDGIVCARHLKLFVRFFSSCEFDLYFLFKYFKF</sequence>
<dbReference type="Pfam" id="PF03853">
    <property type="entry name" value="YjeF_N"/>
    <property type="match status" value="1"/>
</dbReference>
<evidence type="ECO:0000256" key="5">
    <source>
        <dbReference type="ARBA" id="ARBA00022741"/>
    </source>
</evidence>